<sequence length="613" mass="67494">MTAHPPLSPPLQPPSKASFTAKSTTLSAVAKTNPTPNTSASPSQVHPTRTRQNAHSLEYTSDKATTALIRRVLGSQTGIDQTSSPRSLEDILPPLTSSNEIDLQLYAIIAIVVKDFVQVWYSKITPDHVFIEEVVQVIAHCSRAVEQRLRRIDLEELIFDEIPALVEAHILGKGSTGSGKSWTAHQTISPSAYHSAPVEIYHSLNPHPALSPFPNSDQIESCHVQAQNETVYRQLLVQGALAVLLPTEDLQNACLRTLVSDIVADLILGQGIGDKACEGWFLHETCIKVVAVIKSRIEPKTKGEEAAQNSRSRLEKFGLLSPKDGDLRPHLSTNDQSLILALFWRVLQFAYLFFLVIRFVAVGLNRARSLSSRGHSLQSSTPSPIANTGSSPATLSKSWSTVPSPPQRPILDYRFFALCSTLLDLSTHMPWLTGLLSLCKYGLLTGSGRLGAADGLLERFLHNTLTTHITPWPTLLPTLLLNLRTALFPFNTRGPPAPPPPSAEEGLKIRRRAAESVLSLIPKPVARVYFASNHTNNNRAEKQNGGGEYDSDSELEQEEMIAQLEEMLDVFGNAYMNKHLVYNLLELVLARLVPEMAERGPGELLRERGVERF</sequence>
<dbReference type="eggNOG" id="ENOG502RYEC">
    <property type="taxonomic scope" value="Eukaryota"/>
</dbReference>
<dbReference type="PANTHER" id="PTHR22775">
    <property type="entry name" value="SORTING NEXIN"/>
    <property type="match status" value="1"/>
</dbReference>
<feature type="compositionally biased region" description="Polar residues" evidence="1">
    <location>
        <begin position="381"/>
        <end position="401"/>
    </location>
</feature>
<dbReference type="PROSITE" id="PS51207">
    <property type="entry name" value="PXA"/>
    <property type="match status" value="1"/>
</dbReference>
<feature type="region of interest" description="Disordered" evidence="1">
    <location>
        <begin position="536"/>
        <end position="555"/>
    </location>
</feature>
<reference evidence="4" key="1">
    <citation type="journal article" date="2014" name="BMC Genomics">
        <title>Genome characteristics reveal the impact of lichenization on lichen-forming fungus Endocarpon pusillum Hedwig (Verrucariales, Ascomycota).</title>
        <authorList>
            <person name="Wang Y.-Y."/>
            <person name="Liu B."/>
            <person name="Zhang X.-Y."/>
            <person name="Zhou Q.-M."/>
            <person name="Zhang T."/>
            <person name="Li H."/>
            <person name="Yu Y.-F."/>
            <person name="Zhang X.-L."/>
            <person name="Hao X.-Y."/>
            <person name="Wang M."/>
            <person name="Wang L."/>
            <person name="Wei J.-C."/>
        </authorList>
    </citation>
    <scope>NUCLEOTIDE SEQUENCE [LARGE SCALE GENOMIC DNA]</scope>
    <source>
        <strain evidence="4">Z07020 / HMAS-L-300199</strain>
    </source>
</reference>
<name>U1GJQ9_ENDPU</name>
<evidence type="ECO:0000259" key="2">
    <source>
        <dbReference type="PROSITE" id="PS51207"/>
    </source>
</evidence>
<feature type="domain" description="PXA" evidence="2">
    <location>
        <begin position="98"/>
        <end position="297"/>
    </location>
</feature>
<evidence type="ECO:0000313" key="4">
    <source>
        <dbReference type="Proteomes" id="UP000019373"/>
    </source>
</evidence>
<dbReference type="HOGENOM" id="CLU_018250_1_0_1"/>
<dbReference type="EMBL" id="KE721116">
    <property type="protein sequence ID" value="ERF72066.1"/>
    <property type="molecule type" value="Genomic_DNA"/>
</dbReference>
<gene>
    <name evidence="3" type="ORF">EPUS_04984</name>
</gene>
<feature type="compositionally biased region" description="Pro residues" evidence="1">
    <location>
        <begin position="1"/>
        <end position="13"/>
    </location>
</feature>
<evidence type="ECO:0000313" key="3">
    <source>
        <dbReference type="EMBL" id="ERF72066.1"/>
    </source>
</evidence>
<evidence type="ECO:0000256" key="1">
    <source>
        <dbReference type="SAM" id="MobiDB-lite"/>
    </source>
</evidence>
<dbReference type="GO" id="GO:0035091">
    <property type="term" value="F:phosphatidylinositol binding"/>
    <property type="evidence" value="ECO:0007669"/>
    <property type="project" value="TreeGrafter"/>
</dbReference>
<dbReference type="OrthoDB" id="5582218at2759"/>
<feature type="region of interest" description="Disordered" evidence="1">
    <location>
        <begin position="1"/>
        <end position="57"/>
    </location>
</feature>
<organism evidence="3 4">
    <name type="scientific">Endocarpon pusillum (strain Z07020 / HMAS-L-300199)</name>
    <name type="common">Lichen-forming fungus</name>
    <dbReference type="NCBI Taxonomy" id="1263415"/>
    <lineage>
        <taxon>Eukaryota</taxon>
        <taxon>Fungi</taxon>
        <taxon>Dikarya</taxon>
        <taxon>Ascomycota</taxon>
        <taxon>Pezizomycotina</taxon>
        <taxon>Eurotiomycetes</taxon>
        <taxon>Chaetothyriomycetidae</taxon>
        <taxon>Verrucariales</taxon>
        <taxon>Verrucariaceae</taxon>
        <taxon>Endocarpon</taxon>
    </lineage>
</organism>
<dbReference type="OMA" id="KEFVYSW"/>
<proteinExistence type="predicted"/>
<dbReference type="InterPro" id="IPR003114">
    <property type="entry name" value="Phox_assoc"/>
</dbReference>
<dbReference type="SMART" id="SM00313">
    <property type="entry name" value="PXA"/>
    <property type="match status" value="1"/>
</dbReference>
<dbReference type="Pfam" id="PF02194">
    <property type="entry name" value="PXA"/>
    <property type="match status" value="1"/>
</dbReference>
<dbReference type="PANTHER" id="PTHR22775:SF3">
    <property type="entry name" value="SORTING NEXIN-13"/>
    <property type="match status" value="1"/>
</dbReference>
<feature type="region of interest" description="Disordered" evidence="1">
    <location>
        <begin position="373"/>
        <end position="401"/>
    </location>
</feature>
<keyword evidence="4" id="KW-1185">Reference proteome</keyword>
<dbReference type="RefSeq" id="XP_007802293.1">
    <property type="nucleotide sequence ID" value="XM_007804102.1"/>
</dbReference>
<accession>U1GJQ9</accession>
<protein>
    <recommendedName>
        <fullName evidence="2">PXA domain-containing protein</fullName>
    </recommendedName>
</protein>
<dbReference type="Proteomes" id="UP000019373">
    <property type="component" value="Unassembled WGS sequence"/>
</dbReference>
<dbReference type="AlphaFoldDB" id="U1GJQ9"/>
<feature type="compositionally biased region" description="Polar residues" evidence="1">
    <location>
        <begin position="17"/>
        <end position="57"/>
    </location>
</feature>
<dbReference type="GeneID" id="19239937"/>